<name>V6HWT2_9LEPT</name>
<accession>V6HWT2</accession>
<keyword evidence="2" id="KW-1185">Reference proteome</keyword>
<protein>
    <submittedName>
        <fullName evidence="1">Uncharacterized protein</fullName>
    </submittedName>
</protein>
<dbReference type="Proteomes" id="UP000018747">
    <property type="component" value="Unassembled WGS sequence"/>
</dbReference>
<reference evidence="1" key="1">
    <citation type="submission" date="2013-05" db="EMBL/GenBank/DDBJ databases">
        <authorList>
            <person name="Harkins D.M."/>
            <person name="Durkin A.S."/>
            <person name="Brinkac L.M."/>
            <person name="Haft D.H."/>
            <person name="Selengut J.D."/>
            <person name="Sanka R."/>
            <person name="DePew J."/>
            <person name="Purushe J."/>
            <person name="Hartskeerl R.A."/>
            <person name="Ahmed A."/>
            <person name="van der Linden H."/>
            <person name="Goris M.G.A."/>
            <person name="Vinetz J.M."/>
            <person name="Sutton G.G."/>
            <person name="Nierman W.C."/>
            <person name="Fouts D.E."/>
        </authorList>
    </citation>
    <scope>NUCLEOTIDE SEQUENCE [LARGE SCALE GENOMIC DNA]</scope>
    <source>
        <strain evidence="1">L 60</strain>
    </source>
</reference>
<evidence type="ECO:0000313" key="1">
    <source>
        <dbReference type="EMBL" id="EQA62375.1"/>
    </source>
</evidence>
<proteinExistence type="predicted"/>
<organism evidence="1 2">
    <name type="scientific">Leptospira alexanderi serovar Manhao 3 str. L 60</name>
    <dbReference type="NCBI Taxonomy" id="1049759"/>
    <lineage>
        <taxon>Bacteria</taxon>
        <taxon>Pseudomonadati</taxon>
        <taxon>Spirochaetota</taxon>
        <taxon>Spirochaetia</taxon>
        <taxon>Leptospirales</taxon>
        <taxon>Leptospiraceae</taxon>
        <taxon>Leptospira</taxon>
    </lineage>
</organism>
<evidence type="ECO:0000313" key="2">
    <source>
        <dbReference type="Proteomes" id="UP000018747"/>
    </source>
</evidence>
<sequence length="53" mass="6576">MNREFLLYSYPISFAYLNLRIRFSLFTKRYKSHQTYMKNHSVFFSIGKRIYPT</sequence>
<comment type="caution">
    <text evidence="1">The sequence shown here is derived from an EMBL/GenBank/DDBJ whole genome shotgun (WGS) entry which is preliminary data.</text>
</comment>
<gene>
    <name evidence="1" type="ORF">LEP1GSC062_3544</name>
</gene>
<dbReference type="AlphaFoldDB" id="V6HWT2"/>
<dbReference type="EMBL" id="AHMT02000034">
    <property type="protein sequence ID" value="EQA62375.1"/>
    <property type="molecule type" value="Genomic_DNA"/>
</dbReference>